<evidence type="ECO:0000313" key="2">
    <source>
        <dbReference type="EMBL" id="BAO30695.1"/>
    </source>
</evidence>
<feature type="transmembrane region" description="Helical" evidence="1">
    <location>
        <begin position="6"/>
        <end position="27"/>
    </location>
</feature>
<evidence type="ECO:0000313" key="3">
    <source>
        <dbReference type="Proteomes" id="UP000031637"/>
    </source>
</evidence>
<reference evidence="2 3" key="1">
    <citation type="journal article" date="2014" name="Syst. Appl. Microbiol.">
        <title>Complete genomes of freshwater sulfur oxidizers Sulfuricella denitrificans skB26 and Sulfuritalea hydrogenivorans sk43H: genetic insights into the sulfur oxidation pathway of betaproteobacteria.</title>
        <authorList>
            <person name="Watanabe T."/>
            <person name="Kojima H."/>
            <person name="Fukui M."/>
        </authorList>
    </citation>
    <scope>NUCLEOTIDE SEQUENCE [LARGE SCALE GENOMIC DNA]</scope>
    <source>
        <strain evidence="2">DSM22779</strain>
    </source>
</reference>
<protein>
    <submittedName>
        <fullName evidence="2">Type IV pilus modification protein PilV</fullName>
    </submittedName>
</protein>
<proteinExistence type="predicted"/>
<evidence type="ECO:0000256" key="1">
    <source>
        <dbReference type="SAM" id="Phobius"/>
    </source>
</evidence>
<dbReference type="RefSeq" id="WP_052473670.1">
    <property type="nucleotide sequence ID" value="NZ_AP012547.1"/>
</dbReference>
<name>W0SIC4_9PROT</name>
<dbReference type="Proteomes" id="UP000031637">
    <property type="component" value="Chromosome"/>
</dbReference>
<dbReference type="STRING" id="1223802.SUTH_02916"/>
<dbReference type="NCBIfam" id="TIGR02523">
    <property type="entry name" value="type_IV_pilV"/>
    <property type="match status" value="1"/>
</dbReference>
<organism evidence="2 3">
    <name type="scientific">Sulfuritalea hydrogenivorans sk43H</name>
    <dbReference type="NCBI Taxonomy" id="1223802"/>
    <lineage>
        <taxon>Bacteria</taxon>
        <taxon>Pseudomonadati</taxon>
        <taxon>Pseudomonadota</taxon>
        <taxon>Betaproteobacteria</taxon>
        <taxon>Nitrosomonadales</taxon>
        <taxon>Sterolibacteriaceae</taxon>
        <taxon>Sulfuritalea</taxon>
    </lineage>
</organism>
<gene>
    <name evidence="2" type="ORF">SUTH_02916</name>
</gene>
<dbReference type="KEGG" id="shd:SUTH_02916"/>
<keyword evidence="1" id="KW-1133">Transmembrane helix</keyword>
<dbReference type="HOGENOM" id="CLU_103234_4_0_4"/>
<keyword evidence="3" id="KW-1185">Reference proteome</keyword>
<sequence length="176" mass="18191">MILEALIAILIFSFGILAIVALQAVSVKLAGDAKYRSDASMLAEELLAEMWTSDRVPANMSALFATGADACTAQTAGVAAAATACAACTADPYSTACQSYPTYTTWFGYRSPPAATDPLPDRRTVAHSLPGTATNPPTVVVDTSAGATSGTVTVTVRWQAPNDGTPHAHTVTAQIR</sequence>
<dbReference type="AlphaFoldDB" id="W0SIC4"/>
<accession>W0SIC4</accession>
<dbReference type="EMBL" id="AP012547">
    <property type="protein sequence ID" value="BAO30695.1"/>
    <property type="molecule type" value="Genomic_DNA"/>
</dbReference>
<keyword evidence="1" id="KW-0472">Membrane</keyword>
<dbReference type="InterPro" id="IPR013362">
    <property type="entry name" value="Pilus_4_PilV"/>
</dbReference>
<keyword evidence="1" id="KW-0812">Transmembrane</keyword>